<feature type="region of interest" description="Disordered" evidence="1">
    <location>
        <begin position="197"/>
        <end position="217"/>
    </location>
</feature>
<evidence type="ECO:0008006" key="4">
    <source>
        <dbReference type="Google" id="ProtNLM"/>
    </source>
</evidence>
<name>A0ABQ9K9B4_9CUCU</name>
<dbReference type="PANTHER" id="PTHR31859:SF1">
    <property type="entry name" value="TETRATRICOPEPTIDE REPEAT PROTEIN 39C"/>
    <property type="match status" value="1"/>
</dbReference>
<evidence type="ECO:0000256" key="1">
    <source>
        <dbReference type="SAM" id="MobiDB-lite"/>
    </source>
</evidence>
<evidence type="ECO:0000313" key="3">
    <source>
        <dbReference type="Proteomes" id="UP001162164"/>
    </source>
</evidence>
<dbReference type="InterPro" id="IPR019412">
    <property type="entry name" value="IML2/TPR_39"/>
</dbReference>
<dbReference type="EMBL" id="JAPWTJ010000002">
    <property type="protein sequence ID" value="KAJ8986120.1"/>
    <property type="molecule type" value="Genomic_DNA"/>
</dbReference>
<keyword evidence="3" id="KW-1185">Reference proteome</keyword>
<dbReference type="PANTHER" id="PTHR31859">
    <property type="entry name" value="TETRATRICOPEPTIDE REPEAT PROTEIN 39 FAMILY MEMBER"/>
    <property type="match status" value="1"/>
</dbReference>
<reference evidence="2" key="1">
    <citation type="journal article" date="2023" name="Insect Mol. Biol.">
        <title>Genome sequencing provides insights into the evolution of gene families encoding plant cell wall-degrading enzymes in longhorned beetles.</title>
        <authorList>
            <person name="Shin N.R."/>
            <person name="Okamura Y."/>
            <person name="Kirsch R."/>
            <person name="Pauchet Y."/>
        </authorList>
    </citation>
    <scope>NUCLEOTIDE SEQUENCE</scope>
    <source>
        <strain evidence="2">MMC_N1</strain>
    </source>
</reference>
<sequence length="650" mass="72829">MASGNNASVPEEDGSKRNGEVPEWILASRGIKLILNNNSEEAVQLFLQYPDSLVMFAGYSFAVFMDALMSYEEEKLSTAISVLKEVEKRCCAENGWLRHVTNKMFGSSEPKPQRTLAEQLETQVILADSQVCIAILTFLQQDISGYFKGGWVLRKAWKVYQRVYKDILQLYKDHIGELCLPEVAQFSVTTNQSSSENDAAADWDIPTTHTNGYTQKSTNIPHSKSSFHIRTPNGDEISRQKTNETLQKNTGCPTTLTGLTTGGPKLNSFTNSFSLYGLPSPLSMFSSQSTMYIVATAISDEAIQCSGFAANRQDGIACLMYARLGNDMRAPLASLSLLWYHTIVRPFYAIDGTNVQAGVDASTILLRESQADFKHSALFSFFRGRVCRLKSDTKSALLAFQQAADNTNQREIKTLACHEMGWCHLIELDYCAAENTFTYLKSSSRWSKSFYAYLAAICAGACDINLNLCLFEDLRNGVLGVPKGTQLEEFLSRRARRCPSNLNEIRNKTVLYWKLLVFEMLYLWNALPSCSRANITLIIKECNGITDEFSGEPMTGLSKLVLGCAHCILGMFDEGVLNFRKCLEDRKNIAPSADDAHISAFAQYELGCFLIRREETRPEGKQLLQGISQYIKYDFQQKLDVRVYSLLKTV</sequence>
<protein>
    <recommendedName>
        <fullName evidence="4">Tetratricopeptide repeat protein 39C</fullName>
    </recommendedName>
</protein>
<proteinExistence type="predicted"/>
<accession>A0ABQ9K9B4</accession>
<organism evidence="2 3">
    <name type="scientific">Molorchus minor</name>
    <dbReference type="NCBI Taxonomy" id="1323400"/>
    <lineage>
        <taxon>Eukaryota</taxon>
        <taxon>Metazoa</taxon>
        <taxon>Ecdysozoa</taxon>
        <taxon>Arthropoda</taxon>
        <taxon>Hexapoda</taxon>
        <taxon>Insecta</taxon>
        <taxon>Pterygota</taxon>
        <taxon>Neoptera</taxon>
        <taxon>Endopterygota</taxon>
        <taxon>Coleoptera</taxon>
        <taxon>Polyphaga</taxon>
        <taxon>Cucujiformia</taxon>
        <taxon>Chrysomeloidea</taxon>
        <taxon>Cerambycidae</taxon>
        <taxon>Lamiinae</taxon>
        <taxon>Monochamini</taxon>
        <taxon>Molorchus</taxon>
    </lineage>
</organism>
<evidence type="ECO:0000313" key="2">
    <source>
        <dbReference type="EMBL" id="KAJ8986120.1"/>
    </source>
</evidence>
<dbReference type="Pfam" id="PF10300">
    <property type="entry name" value="Iml2-TPR_39"/>
    <property type="match status" value="2"/>
</dbReference>
<feature type="compositionally biased region" description="Polar residues" evidence="1">
    <location>
        <begin position="207"/>
        <end position="217"/>
    </location>
</feature>
<comment type="caution">
    <text evidence="2">The sequence shown here is derived from an EMBL/GenBank/DDBJ whole genome shotgun (WGS) entry which is preliminary data.</text>
</comment>
<dbReference type="Proteomes" id="UP001162164">
    <property type="component" value="Unassembled WGS sequence"/>
</dbReference>
<gene>
    <name evidence="2" type="ORF">NQ317_005590</name>
</gene>